<proteinExistence type="predicted"/>
<organism evidence="3 4">
    <name type="scientific">Linnemannia gamsii</name>
    <dbReference type="NCBI Taxonomy" id="64522"/>
    <lineage>
        <taxon>Eukaryota</taxon>
        <taxon>Fungi</taxon>
        <taxon>Fungi incertae sedis</taxon>
        <taxon>Mucoromycota</taxon>
        <taxon>Mortierellomycotina</taxon>
        <taxon>Mortierellomycetes</taxon>
        <taxon>Mortierellales</taxon>
        <taxon>Mortierellaceae</taxon>
        <taxon>Linnemannia</taxon>
    </lineage>
</organism>
<feature type="region of interest" description="Disordered" evidence="1">
    <location>
        <begin position="133"/>
        <end position="152"/>
    </location>
</feature>
<dbReference type="EMBL" id="JAAAIM010000123">
    <property type="protein sequence ID" value="KAG0294319.1"/>
    <property type="molecule type" value="Genomic_DNA"/>
</dbReference>
<reference evidence="3 4" key="1">
    <citation type="journal article" date="2020" name="Fungal Divers.">
        <title>Resolving the Mortierellaceae phylogeny through synthesis of multi-gene phylogenetics and phylogenomics.</title>
        <authorList>
            <person name="Vandepol N."/>
            <person name="Liber J."/>
            <person name="Desiro A."/>
            <person name="Na H."/>
            <person name="Kennedy M."/>
            <person name="Barry K."/>
            <person name="Grigoriev I.V."/>
            <person name="Miller A.N."/>
            <person name="O'Donnell K."/>
            <person name="Stajich J.E."/>
            <person name="Bonito G."/>
        </authorList>
    </citation>
    <scope>NUCLEOTIDE SEQUENCE [LARGE SCALE GENOMIC DNA]</scope>
    <source>
        <strain evidence="3 4">AD045</strain>
    </source>
</reference>
<accession>A0ABQ7K9Z0</accession>
<feature type="compositionally biased region" description="Polar residues" evidence="1">
    <location>
        <begin position="37"/>
        <end position="48"/>
    </location>
</feature>
<comment type="caution">
    <text evidence="3">The sequence shown here is derived from an EMBL/GenBank/DDBJ whole genome shotgun (WGS) entry which is preliminary data.</text>
</comment>
<feature type="domain" description="Rho-GAP" evidence="2">
    <location>
        <begin position="160"/>
        <end position="215"/>
    </location>
</feature>
<dbReference type="Proteomes" id="UP001194696">
    <property type="component" value="Unassembled WGS sequence"/>
</dbReference>
<name>A0ABQ7K9Z0_9FUNG</name>
<sequence length="215" mass="23153">MLSSPTSPTPSPAHPHLYNSNAPNTGSDASHEYELRSQVSPLRSSPFSNPFRKLQNTFGGGKKSLDLSNSNGPLSNNNNSNNFNNSSNNSNNNNSNSNNSNSQSKPEKVVSSSSSASSLNSWRSKGAEILSKSWGRSRKNSEPLLSNTPGPMSSQPIFGANLEEAIRISHIPDTPMVPAVLHRCAQFLEAKGVDEVGLYRYGSLLFFVLANCLTL</sequence>
<dbReference type="InterPro" id="IPR000198">
    <property type="entry name" value="RhoGAP_dom"/>
</dbReference>
<dbReference type="Gene3D" id="1.10.555.10">
    <property type="entry name" value="Rho GTPase activation protein"/>
    <property type="match status" value="1"/>
</dbReference>
<evidence type="ECO:0000256" key="1">
    <source>
        <dbReference type="SAM" id="MobiDB-lite"/>
    </source>
</evidence>
<feature type="compositionally biased region" description="Low complexity" evidence="1">
    <location>
        <begin position="68"/>
        <end position="119"/>
    </location>
</feature>
<dbReference type="PROSITE" id="PS50238">
    <property type="entry name" value="RHOGAP"/>
    <property type="match status" value="1"/>
</dbReference>
<protein>
    <recommendedName>
        <fullName evidence="2">Rho-GAP domain-containing protein</fullName>
    </recommendedName>
</protein>
<evidence type="ECO:0000259" key="2">
    <source>
        <dbReference type="PROSITE" id="PS50238"/>
    </source>
</evidence>
<dbReference type="SUPFAM" id="SSF48350">
    <property type="entry name" value="GTPase activation domain, GAP"/>
    <property type="match status" value="1"/>
</dbReference>
<gene>
    <name evidence="3" type="ORF">BGZ96_001392</name>
</gene>
<feature type="compositionally biased region" description="Polar residues" evidence="1">
    <location>
        <begin position="18"/>
        <end position="28"/>
    </location>
</feature>
<feature type="region of interest" description="Disordered" evidence="1">
    <location>
        <begin position="1"/>
        <end position="119"/>
    </location>
</feature>
<evidence type="ECO:0000313" key="3">
    <source>
        <dbReference type="EMBL" id="KAG0294319.1"/>
    </source>
</evidence>
<keyword evidence="4" id="KW-1185">Reference proteome</keyword>
<dbReference type="InterPro" id="IPR008936">
    <property type="entry name" value="Rho_GTPase_activation_prot"/>
</dbReference>
<evidence type="ECO:0000313" key="4">
    <source>
        <dbReference type="Proteomes" id="UP001194696"/>
    </source>
</evidence>
<feature type="compositionally biased region" description="Polar residues" evidence="1">
    <location>
        <begin position="143"/>
        <end position="152"/>
    </location>
</feature>